<dbReference type="NCBIfam" id="NF003302">
    <property type="entry name" value="PRK04302.1"/>
    <property type="match status" value="1"/>
</dbReference>
<dbReference type="InterPro" id="IPR000652">
    <property type="entry name" value="Triosephosphate_isomerase"/>
</dbReference>
<dbReference type="NCBIfam" id="TIGR00419">
    <property type="entry name" value="tim"/>
    <property type="match status" value="1"/>
</dbReference>
<evidence type="ECO:0000256" key="2">
    <source>
        <dbReference type="ARBA" id="ARBA00022432"/>
    </source>
</evidence>
<dbReference type="InterPro" id="IPR035990">
    <property type="entry name" value="TIM_sf"/>
</dbReference>
<dbReference type="GO" id="GO:0004807">
    <property type="term" value="F:triose-phosphate isomerase activity"/>
    <property type="evidence" value="ECO:0007669"/>
    <property type="project" value="UniProtKB-UniRule"/>
</dbReference>
<dbReference type="EMBL" id="QNVI01000061">
    <property type="protein sequence ID" value="TDA37983.1"/>
    <property type="molecule type" value="Genomic_DNA"/>
</dbReference>
<dbReference type="AlphaFoldDB" id="A0A520KH42"/>
<proteinExistence type="inferred from homology"/>
<dbReference type="Pfam" id="PF00121">
    <property type="entry name" value="TIM"/>
    <property type="match status" value="1"/>
</dbReference>
<dbReference type="Gene3D" id="3.20.20.70">
    <property type="entry name" value="Aldolase class I"/>
    <property type="match status" value="1"/>
</dbReference>
<dbReference type="PROSITE" id="PS51440">
    <property type="entry name" value="TIM_2"/>
    <property type="match status" value="1"/>
</dbReference>
<reference evidence="10 12" key="1">
    <citation type="journal article" date="2019" name="Nat. Microbiol.">
        <title>Expanding anaerobic alkane metabolism in the domain of Archaea.</title>
        <authorList>
            <person name="Wang Y."/>
            <person name="Wegener G."/>
            <person name="Hou J."/>
            <person name="Wang F."/>
            <person name="Xiao X."/>
        </authorList>
    </citation>
    <scope>NUCLEOTIDE SEQUENCE [LARGE SCALE GENOMIC DNA]</scope>
    <source>
        <strain evidence="10">WYZ-LMO11</strain>
    </source>
</reference>
<dbReference type="GO" id="GO:0005829">
    <property type="term" value="C:cytosol"/>
    <property type="evidence" value="ECO:0007669"/>
    <property type="project" value="TreeGrafter"/>
</dbReference>
<comment type="similarity">
    <text evidence="7 8">Belongs to the triosephosphate isomerase family.</text>
</comment>
<reference evidence="9 11" key="2">
    <citation type="journal article" date="2019" name="Nat. Microbiol.">
        <title>Wide diversity of methane and short-chain alkane metabolisms in uncultured archaea.</title>
        <authorList>
            <person name="Borrel G."/>
            <person name="Adam P.S."/>
            <person name="McKay L.J."/>
            <person name="Chen L.X."/>
            <person name="Sierra-Garcia I.N."/>
            <person name="Sieber C.M."/>
            <person name="Letourneur Q."/>
            <person name="Ghozlane A."/>
            <person name="Andersen G.L."/>
            <person name="Li W.J."/>
            <person name="Hallam S.J."/>
            <person name="Muyzer G."/>
            <person name="de Oliveira V.M."/>
            <person name="Inskeep W.P."/>
            <person name="Banfield J.F."/>
            <person name="Gribaldo S."/>
        </authorList>
    </citation>
    <scope>NUCLEOTIDE SEQUENCE [LARGE SCALE GENOMIC DNA]</scope>
    <source>
        <strain evidence="9">Verst-YHS</strain>
    </source>
</reference>
<feature type="binding site" evidence="7">
    <location>
        <position position="183"/>
    </location>
    <ligand>
        <name>substrate</name>
    </ligand>
</feature>
<dbReference type="EMBL" id="RXIH01000001">
    <property type="protein sequence ID" value="RZN57875.1"/>
    <property type="molecule type" value="Genomic_DNA"/>
</dbReference>
<keyword evidence="5 7" id="KW-0413">Isomerase</keyword>
<dbReference type="SUPFAM" id="SSF51351">
    <property type="entry name" value="Triosephosphate isomerase (TIM)"/>
    <property type="match status" value="1"/>
</dbReference>
<evidence type="ECO:0000256" key="1">
    <source>
        <dbReference type="ARBA" id="ARBA00019397"/>
    </source>
</evidence>
<dbReference type="InterPro" id="IPR020861">
    <property type="entry name" value="Triosephosphate_isomerase_AS"/>
</dbReference>
<evidence type="ECO:0000256" key="5">
    <source>
        <dbReference type="ARBA" id="ARBA00023235"/>
    </source>
</evidence>
<keyword evidence="4 7" id="KW-0324">Glycolysis</keyword>
<evidence type="ECO:0000313" key="12">
    <source>
        <dbReference type="Proteomes" id="UP000317265"/>
    </source>
</evidence>
<keyword evidence="2 7" id="KW-0312">Gluconeogenesis</keyword>
<dbReference type="GO" id="GO:0019563">
    <property type="term" value="P:glycerol catabolic process"/>
    <property type="evidence" value="ECO:0007669"/>
    <property type="project" value="TreeGrafter"/>
</dbReference>
<evidence type="ECO:0000313" key="10">
    <source>
        <dbReference type="EMBL" id="TDA37983.1"/>
    </source>
</evidence>
<comment type="catalytic activity">
    <reaction evidence="7 8">
        <text>D-glyceraldehyde 3-phosphate = dihydroxyacetone phosphate</text>
        <dbReference type="Rhea" id="RHEA:18585"/>
        <dbReference type="ChEBI" id="CHEBI:57642"/>
        <dbReference type="ChEBI" id="CHEBI:59776"/>
        <dbReference type="EC" id="5.3.1.1"/>
    </reaction>
</comment>
<dbReference type="UniPathway" id="UPA00138"/>
<feature type="binding site" evidence="7">
    <location>
        <position position="148"/>
    </location>
    <ligand>
        <name>substrate</name>
    </ligand>
</feature>
<dbReference type="InterPro" id="IPR022891">
    <property type="entry name" value="Triosephosphate_isomerase_arc"/>
</dbReference>
<evidence type="ECO:0000256" key="8">
    <source>
        <dbReference type="RuleBase" id="RU363013"/>
    </source>
</evidence>
<comment type="pathway">
    <text evidence="7 8">Carbohydrate degradation; glycolysis; D-glyceraldehyde 3-phosphate from glycerone phosphate: step 1/1.</text>
</comment>
<dbReference type="Proteomes" id="UP000317265">
    <property type="component" value="Unassembled WGS sequence"/>
</dbReference>
<comment type="subcellular location">
    <subcellularLocation>
        <location evidence="7 8">Cytoplasm</location>
    </subcellularLocation>
</comment>
<feature type="active site" description="Electrophile" evidence="7">
    <location>
        <position position="95"/>
    </location>
</feature>
<keyword evidence="3 7" id="KW-0963">Cytoplasm</keyword>
<gene>
    <name evidence="7 9" type="primary">tpiA</name>
    <name evidence="10" type="ORF">DSO09_05610</name>
    <name evidence="9" type="ORF">EF809_00245</name>
</gene>
<organism evidence="9 11">
    <name type="scientific">Thermoproteota archaeon</name>
    <dbReference type="NCBI Taxonomy" id="2056631"/>
    <lineage>
        <taxon>Archaea</taxon>
        <taxon>Thermoproteota</taxon>
    </lineage>
</organism>
<evidence type="ECO:0000313" key="9">
    <source>
        <dbReference type="EMBL" id="RZN57875.1"/>
    </source>
</evidence>
<comment type="subunit">
    <text evidence="6 7">Homotetramer; dimer of dimers.</text>
</comment>
<comment type="function">
    <text evidence="7">Involved in the gluconeogenesis. Catalyzes stereospecifically the conversion of dihydroxyacetone phosphate (DHAP) to D-glyceraldehyde-3-phosphate (G3P).</text>
</comment>
<dbReference type="PANTHER" id="PTHR21139">
    <property type="entry name" value="TRIOSEPHOSPHATE ISOMERASE"/>
    <property type="match status" value="1"/>
</dbReference>
<dbReference type="PANTHER" id="PTHR21139:SF42">
    <property type="entry name" value="TRIOSEPHOSPHATE ISOMERASE"/>
    <property type="match status" value="1"/>
</dbReference>
<dbReference type="FunFam" id="3.20.20.70:FF:000223">
    <property type="entry name" value="Triosephosphate isomerase"/>
    <property type="match status" value="1"/>
</dbReference>
<dbReference type="GO" id="GO:0006094">
    <property type="term" value="P:gluconeogenesis"/>
    <property type="evidence" value="ECO:0007669"/>
    <property type="project" value="UniProtKB-UniRule"/>
</dbReference>
<name>A0A520KH42_9CREN</name>
<dbReference type="EC" id="5.3.1.1" evidence="7 8"/>
<sequence>MQLLYPIIIINYKTYLETLGEKGLYLAKIAEKISLEYGVCIAIAPQFVDIRKIAEEVSIPIFAQHIDPYPPGAYTGHITPESIKEAGACGSLINHSERRLRIDVIEEIVSRCKNLDLKICICANNTLVAKALSVLEPEMIAVEPPELIGTGISVSKAKPEIIINSVNAIKTISPNVHVLCGAGITEGLDVKKAIEFGSEGILVASAIAKSKDPEKLLREFAIALTK</sequence>
<dbReference type="GO" id="GO:0006096">
    <property type="term" value="P:glycolytic process"/>
    <property type="evidence" value="ECO:0007669"/>
    <property type="project" value="UniProtKB-UniRule"/>
</dbReference>
<feature type="binding site" evidence="7">
    <location>
        <begin position="204"/>
        <end position="205"/>
    </location>
    <ligand>
        <name>substrate</name>
    </ligand>
</feature>
<dbReference type="GO" id="GO:0046166">
    <property type="term" value="P:glyceraldehyde-3-phosphate biosynthetic process"/>
    <property type="evidence" value="ECO:0007669"/>
    <property type="project" value="TreeGrafter"/>
</dbReference>
<protein>
    <recommendedName>
        <fullName evidence="1 7">Triosephosphate isomerase</fullName>
        <shortName evidence="7">TIM</shortName>
        <shortName evidence="7">TPI</shortName>
        <ecNumber evidence="7 8">5.3.1.1</ecNumber>
    </recommendedName>
    <alternativeName>
        <fullName evidence="7">Triose-phosphate isomerase</fullName>
    </alternativeName>
</protein>
<feature type="active site" description="Proton acceptor" evidence="7">
    <location>
        <position position="143"/>
    </location>
</feature>
<dbReference type="Proteomes" id="UP000316080">
    <property type="component" value="Unassembled WGS sequence"/>
</dbReference>
<dbReference type="PROSITE" id="PS00171">
    <property type="entry name" value="TIM_1"/>
    <property type="match status" value="1"/>
</dbReference>
<dbReference type="InterPro" id="IPR013785">
    <property type="entry name" value="Aldolase_TIM"/>
</dbReference>
<evidence type="ECO:0000256" key="7">
    <source>
        <dbReference type="HAMAP-Rule" id="MF_00147"/>
    </source>
</evidence>
<dbReference type="CDD" id="cd00311">
    <property type="entry name" value="TIM"/>
    <property type="match status" value="1"/>
</dbReference>
<comment type="pathway">
    <text evidence="7 8">Carbohydrate biosynthesis; gluconeogenesis.</text>
</comment>
<evidence type="ECO:0000256" key="4">
    <source>
        <dbReference type="ARBA" id="ARBA00023152"/>
    </source>
</evidence>
<dbReference type="UniPathway" id="UPA00109">
    <property type="reaction ID" value="UER00189"/>
</dbReference>
<evidence type="ECO:0000313" key="11">
    <source>
        <dbReference type="Proteomes" id="UP000316080"/>
    </source>
</evidence>
<evidence type="ECO:0000256" key="3">
    <source>
        <dbReference type="ARBA" id="ARBA00022490"/>
    </source>
</evidence>
<dbReference type="HAMAP" id="MF_00147_A">
    <property type="entry name" value="TIM_A"/>
    <property type="match status" value="1"/>
</dbReference>
<accession>A0A520KH42</accession>
<feature type="binding site" evidence="7">
    <location>
        <begin position="11"/>
        <end position="13"/>
    </location>
    <ligand>
        <name>substrate</name>
    </ligand>
</feature>
<comment type="caution">
    <text evidence="9">The sequence shown here is derived from an EMBL/GenBank/DDBJ whole genome shotgun (WGS) entry which is preliminary data.</text>
</comment>
<evidence type="ECO:0000256" key="6">
    <source>
        <dbReference type="ARBA" id="ARBA00044762"/>
    </source>
</evidence>